<dbReference type="SUPFAM" id="SSF55073">
    <property type="entry name" value="Nucleotide cyclase"/>
    <property type="match status" value="1"/>
</dbReference>
<dbReference type="PROSITE" id="PS50125">
    <property type="entry name" value="GUANYLATE_CYCLASE_2"/>
    <property type="match status" value="1"/>
</dbReference>
<evidence type="ECO:0000256" key="3">
    <source>
        <dbReference type="ARBA" id="ARBA00022490"/>
    </source>
</evidence>
<keyword evidence="3" id="KW-0963">Cytoplasm</keyword>
<dbReference type="FunFam" id="3.30.70.1230:FF:000007">
    <property type="entry name" value="Guanylate cyclase soluble subunit alpha-3"/>
    <property type="match status" value="1"/>
</dbReference>
<dbReference type="Gene3D" id="3.90.1520.10">
    <property type="entry name" value="H-NOX domain"/>
    <property type="match status" value="1"/>
</dbReference>
<dbReference type="PANTHER" id="PTHR45655:SF6">
    <property type="entry name" value="HEAD-SPECIFIC GUANYLATE CYCLASE"/>
    <property type="match status" value="1"/>
</dbReference>
<gene>
    <name evidence="11" type="primary">CSON000122</name>
</gene>
<dbReference type="CDD" id="cd07302">
    <property type="entry name" value="CHD"/>
    <property type="match status" value="1"/>
</dbReference>
<dbReference type="Pfam" id="PF07701">
    <property type="entry name" value="HNOBA"/>
    <property type="match status" value="2"/>
</dbReference>
<dbReference type="SMART" id="SM00044">
    <property type="entry name" value="CYCc"/>
    <property type="match status" value="1"/>
</dbReference>
<evidence type="ECO:0000313" key="11">
    <source>
        <dbReference type="EMBL" id="SSX28492.1"/>
    </source>
</evidence>
<keyword evidence="9" id="KW-0175">Coiled coil</keyword>
<dbReference type="OMA" id="YNTKFFR"/>
<dbReference type="InterPro" id="IPR011645">
    <property type="entry name" value="HNOB_dom_associated"/>
</dbReference>
<accession>A0A336MDL4</accession>
<keyword evidence="6 8" id="KW-0456">Lyase</keyword>
<dbReference type="PANTHER" id="PTHR45655">
    <property type="entry name" value="GUANYLATE CYCLASE SOLUBLE SUBUNIT BETA-2"/>
    <property type="match status" value="1"/>
</dbReference>
<dbReference type="GO" id="GO:0020037">
    <property type="term" value="F:heme binding"/>
    <property type="evidence" value="ECO:0007669"/>
    <property type="project" value="InterPro"/>
</dbReference>
<dbReference type="GO" id="GO:0005525">
    <property type="term" value="F:GTP binding"/>
    <property type="evidence" value="ECO:0007669"/>
    <property type="project" value="UniProtKB-KW"/>
</dbReference>
<evidence type="ECO:0000256" key="4">
    <source>
        <dbReference type="ARBA" id="ARBA00022741"/>
    </source>
</evidence>
<dbReference type="EC" id="4.6.1.2" evidence="2"/>
<dbReference type="Gene3D" id="3.30.70.1230">
    <property type="entry name" value="Nucleotide cyclase"/>
    <property type="match status" value="1"/>
</dbReference>
<organism evidence="11">
    <name type="scientific">Culicoides sonorensis</name>
    <name type="common">Biting midge</name>
    <dbReference type="NCBI Taxonomy" id="179676"/>
    <lineage>
        <taxon>Eukaryota</taxon>
        <taxon>Metazoa</taxon>
        <taxon>Ecdysozoa</taxon>
        <taxon>Arthropoda</taxon>
        <taxon>Hexapoda</taxon>
        <taxon>Insecta</taxon>
        <taxon>Pterygota</taxon>
        <taxon>Neoptera</taxon>
        <taxon>Endopterygota</taxon>
        <taxon>Diptera</taxon>
        <taxon>Nematocera</taxon>
        <taxon>Chironomoidea</taxon>
        <taxon>Ceratopogonidae</taxon>
        <taxon>Ceratopogoninae</taxon>
        <taxon>Culicoides</taxon>
        <taxon>Monoculicoides</taxon>
    </lineage>
</organism>
<dbReference type="AlphaFoldDB" id="A0A336MDL4"/>
<evidence type="ECO:0000256" key="9">
    <source>
        <dbReference type="SAM" id="Coils"/>
    </source>
</evidence>
<evidence type="ECO:0000256" key="2">
    <source>
        <dbReference type="ARBA" id="ARBA00012202"/>
    </source>
</evidence>
<dbReference type="GO" id="GO:0019934">
    <property type="term" value="P:cGMP-mediated signaling"/>
    <property type="evidence" value="ECO:0007669"/>
    <property type="project" value="TreeGrafter"/>
</dbReference>
<dbReference type="GO" id="GO:0004383">
    <property type="term" value="F:guanylate cyclase activity"/>
    <property type="evidence" value="ECO:0007669"/>
    <property type="project" value="UniProtKB-EC"/>
</dbReference>
<dbReference type="InterPro" id="IPR029787">
    <property type="entry name" value="Nucleotide_cyclase"/>
</dbReference>
<protein>
    <recommendedName>
        <fullName evidence="2">guanylate cyclase</fullName>
        <ecNumber evidence="2">4.6.1.2</ecNumber>
    </recommendedName>
</protein>
<dbReference type="InterPro" id="IPR001054">
    <property type="entry name" value="A/G_cyclase"/>
</dbReference>
<comment type="similarity">
    <text evidence="8">Belongs to the adenylyl cyclase class-4/guanylyl cyclase family.</text>
</comment>
<evidence type="ECO:0000259" key="10">
    <source>
        <dbReference type="PROSITE" id="PS50125"/>
    </source>
</evidence>
<sequence>MACPFSALRTRQASVVSEAHNWAIEEDVGGEDDSLTLKHLNAAIQLLTVPSNEDILAAVQSLKANYGNKWPVLQKIKSEKDVMSIYPHYDFLADIQETLLQYDEASSTDILIQLGKELISVSCVGLIKSAFQCLGADLQEFLGSLDGVYDVLKLQEEDLTDTGFVCAGEGELIFITERPVIAWLLLGSLQALCKTLYDAEPKIDMEPIGGHYRYLFTGLEEQKTSLPSILERTASPLSSDLKMSNATFCKAFPWHFIMNEELEFLQLGKGFSRLFKNYIPTYGRNAVTYFKFRRPRNLELKFHEITKRTNTTFLLSVRAPPGCTEFFGKGLEIKGQMVFCPESNSLLFLGSPFLDGLEGLTVNGLFISDIPLHDATREVILVGEQSRAQDGLRRRMDKLKSSIEEANVEVNKERQKNIELLQLIFPADIAKRLWLGDKIDAKPYSDVTLLFSDIVGFTRICSTATPLQVVTMLEKLYRRFDEFCGYFDVYKVETIGDAYCVASGLHRQGDYEAHRVAWMGLSMINACKNYNTHLGEDIQMRIGLHTGTVLAGVVGMKMPRYCLFGHNVTIANKFESGSVACKVNVSPTTKEWLTKYPGFNFLFTPREPEALPKEYQRNEGETCYFLDGYKHEEIDINMPLQLHISQAMKTILDRE</sequence>
<dbReference type="InterPro" id="IPR042463">
    <property type="entry name" value="HNOB_dom_associated_sf"/>
</dbReference>
<evidence type="ECO:0000256" key="1">
    <source>
        <dbReference type="ARBA" id="ARBA00004496"/>
    </source>
</evidence>
<dbReference type="Gene3D" id="6.10.250.780">
    <property type="match status" value="1"/>
</dbReference>
<evidence type="ECO:0000256" key="8">
    <source>
        <dbReference type="RuleBase" id="RU000405"/>
    </source>
</evidence>
<evidence type="ECO:0000256" key="7">
    <source>
        <dbReference type="ARBA" id="ARBA00023293"/>
    </source>
</evidence>
<dbReference type="EMBL" id="UFQT01001014">
    <property type="protein sequence ID" value="SSX28492.1"/>
    <property type="molecule type" value="Genomic_DNA"/>
</dbReference>
<dbReference type="GO" id="GO:0008074">
    <property type="term" value="C:guanylate cyclase complex, soluble"/>
    <property type="evidence" value="ECO:0007669"/>
    <property type="project" value="TreeGrafter"/>
</dbReference>
<dbReference type="InterPro" id="IPR038158">
    <property type="entry name" value="H-NOX_domain_sf"/>
</dbReference>
<proteinExistence type="inferred from homology"/>
<dbReference type="Gene3D" id="3.30.450.260">
    <property type="entry name" value="Haem NO binding associated domain"/>
    <property type="match status" value="1"/>
</dbReference>
<reference evidence="11" key="1">
    <citation type="submission" date="2018-07" db="EMBL/GenBank/DDBJ databases">
        <authorList>
            <person name="Quirk P.G."/>
            <person name="Krulwich T.A."/>
        </authorList>
    </citation>
    <scope>NUCLEOTIDE SEQUENCE</scope>
</reference>
<dbReference type="GO" id="GO:0070482">
    <property type="term" value="P:response to oxygen levels"/>
    <property type="evidence" value="ECO:0007669"/>
    <property type="project" value="TreeGrafter"/>
</dbReference>
<dbReference type="InterPro" id="IPR018297">
    <property type="entry name" value="A/G_cyclase_CS"/>
</dbReference>
<name>A0A336MDL4_CULSO</name>
<evidence type="ECO:0000256" key="6">
    <source>
        <dbReference type="ARBA" id="ARBA00023239"/>
    </source>
</evidence>
<keyword evidence="7" id="KW-0141">cGMP biosynthesis</keyword>
<evidence type="ECO:0000256" key="5">
    <source>
        <dbReference type="ARBA" id="ARBA00023134"/>
    </source>
</evidence>
<keyword evidence="4" id="KW-0547">Nucleotide-binding</keyword>
<dbReference type="PROSITE" id="PS00452">
    <property type="entry name" value="GUANYLATE_CYCLASE_1"/>
    <property type="match status" value="1"/>
</dbReference>
<feature type="coiled-coil region" evidence="9">
    <location>
        <begin position="389"/>
        <end position="423"/>
    </location>
</feature>
<keyword evidence="5" id="KW-0342">GTP-binding</keyword>
<comment type="subcellular location">
    <subcellularLocation>
        <location evidence="1">Cytoplasm</location>
    </subcellularLocation>
</comment>
<dbReference type="VEuPathDB" id="VectorBase:CSON000122"/>
<feature type="domain" description="Guanylate cyclase" evidence="10">
    <location>
        <begin position="448"/>
        <end position="575"/>
    </location>
</feature>
<dbReference type="Pfam" id="PF00211">
    <property type="entry name" value="Guanylate_cyc"/>
    <property type="match status" value="1"/>
</dbReference>